<evidence type="ECO:0000256" key="1">
    <source>
        <dbReference type="PROSITE-ProRule" id="PRU00510"/>
    </source>
</evidence>
<dbReference type="Gene3D" id="1.20.120.910">
    <property type="entry name" value="DksA, coiled-coil domain"/>
    <property type="match status" value="1"/>
</dbReference>
<sequence>MAYTNMYAELYTELFMMKQELESRLSKEIKHLNQEFSAELLFRHSQDEKKILIQKHIKDDLKDVERALAKMEFGLYGICEETGQRIPIEKLKNLPTARSIHDFNYHELVRI</sequence>
<dbReference type="PROSITE" id="PS51128">
    <property type="entry name" value="ZF_DKSA_2"/>
    <property type="match status" value="1"/>
</dbReference>
<organism evidence="2 3">
    <name type="scientific">Bacillus salitolerans</name>
    <dbReference type="NCBI Taxonomy" id="1437434"/>
    <lineage>
        <taxon>Bacteria</taxon>
        <taxon>Bacillati</taxon>
        <taxon>Bacillota</taxon>
        <taxon>Bacilli</taxon>
        <taxon>Bacillales</taxon>
        <taxon>Bacillaceae</taxon>
        <taxon>Bacillus</taxon>
    </lineage>
</organism>
<dbReference type="EMBL" id="JBHUEM010000003">
    <property type="protein sequence ID" value="MFD1735744.1"/>
    <property type="molecule type" value="Genomic_DNA"/>
</dbReference>
<dbReference type="PANTHER" id="PTHR33823:SF5">
    <property type="entry name" value="DNAK SUPPRESSOR PROTEIN"/>
    <property type="match status" value="1"/>
</dbReference>
<protein>
    <submittedName>
        <fullName evidence="2">Molecular chaperone DnaK</fullName>
    </submittedName>
</protein>
<comment type="caution">
    <text evidence="2">The sequence shown here is derived from an EMBL/GenBank/DDBJ whole genome shotgun (WGS) entry which is preliminary data.</text>
</comment>
<dbReference type="RefSeq" id="WP_377926844.1">
    <property type="nucleotide sequence ID" value="NZ_JBHUEM010000003.1"/>
</dbReference>
<dbReference type="PANTHER" id="PTHR33823">
    <property type="entry name" value="RNA POLYMERASE-BINDING TRANSCRIPTION FACTOR DKSA-RELATED"/>
    <property type="match status" value="1"/>
</dbReference>
<keyword evidence="3" id="KW-1185">Reference proteome</keyword>
<evidence type="ECO:0000313" key="3">
    <source>
        <dbReference type="Proteomes" id="UP001597214"/>
    </source>
</evidence>
<accession>A0ABW4LLZ2</accession>
<dbReference type="Proteomes" id="UP001597214">
    <property type="component" value="Unassembled WGS sequence"/>
</dbReference>
<proteinExistence type="predicted"/>
<gene>
    <name evidence="2" type="ORF">ACFSCX_04115</name>
</gene>
<reference evidence="3" key="1">
    <citation type="journal article" date="2019" name="Int. J. Syst. Evol. Microbiol.">
        <title>The Global Catalogue of Microorganisms (GCM) 10K type strain sequencing project: providing services to taxonomists for standard genome sequencing and annotation.</title>
        <authorList>
            <consortium name="The Broad Institute Genomics Platform"/>
            <consortium name="The Broad Institute Genome Sequencing Center for Infectious Disease"/>
            <person name="Wu L."/>
            <person name="Ma J."/>
        </authorList>
    </citation>
    <scope>NUCLEOTIDE SEQUENCE [LARGE SCALE GENOMIC DNA]</scope>
    <source>
        <strain evidence="3">CCUG 49339</strain>
    </source>
</reference>
<comment type="caution">
    <text evidence="1">Lacks conserved residue(s) required for the propagation of feature annotation.</text>
</comment>
<name>A0ABW4LLZ2_9BACI</name>
<evidence type="ECO:0000313" key="2">
    <source>
        <dbReference type="EMBL" id="MFD1735744.1"/>
    </source>
</evidence>